<feature type="transmembrane region" description="Helical" evidence="1">
    <location>
        <begin position="25"/>
        <end position="47"/>
    </location>
</feature>
<evidence type="ECO:0000256" key="1">
    <source>
        <dbReference type="SAM" id="Phobius"/>
    </source>
</evidence>
<accession>A0ABX0J637</accession>
<keyword evidence="1" id="KW-0812">Transmembrane</keyword>
<dbReference type="EMBL" id="JAAOIW010000005">
    <property type="protein sequence ID" value="NHN31403.1"/>
    <property type="molecule type" value="Genomic_DNA"/>
</dbReference>
<gene>
    <name evidence="2" type="ORF">G9U52_16315</name>
</gene>
<dbReference type="RefSeq" id="WP_166151392.1">
    <property type="nucleotide sequence ID" value="NZ_JAAOIW010000005.1"/>
</dbReference>
<keyword evidence="3" id="KW-1185">Reference proteome</keyword>
<reference evidence="2" key="1">
    <citation type="submission" date="2020-03" db="EMBL/GenBank/DDBJ databases">
        <title>Draft sequencing of Paenibacilllus sp. S3N08.</title>
        <authorList>
            <person name="Kim D.-U."/>
        </authorList>
    </citation>
    <scope>NUCLEOTIDE SEQUENCE</scope>
    <source>
        <strain evidence="2">S3N08</strain>
    </source>
</reference>
<name>A0ABX0J637_9BACL</name>
<sequence length="72" mass="7671">MEAPSFIFARQATWPIYTKIKVDTLLATNTMISIDVIVGALGALLGFRLKIKLPNPLSSGSGSFAFIVGCPT</sequence>
<evidence type="ECO:0000313" key="3">
    <source>
        <dbReference type="Proteomes" id="UP001165962"/>
    </source>
</evidence>
<keyword evidence="1" id="KW-1133">Transmembrane helix</keyword>
<protein>
    <submittedName>
        <fullName evidence="2">Uncharacterized protein</fullName>
    </submittedName>
</protein>
<comment type="caution">
    <text evidence="2">The sequence shown here is derived from an EMBL/GenBank/DDBJ whole genome shotgun (WGS) entry which is preliminary data.</text>
</comment>
<dbReference type="Proteomes" id="UP001165962">
    <property type="component" value="Unassembled WGS sequence"/>
</dbReference>
<proteinExistence type="predicted"/>
<keyword evidence="1" id="KW-0472">Membrane</keyword>
<organism evidence="2 3">
    <name type="scientific">Paenibacillus agricola</name>
    <dbReference type="NCBI Taxonomy" id="2716264"/>
    <lineage>
        <taxon>Bacteria</taxon>
        <taxon>Bacillati</taxon>
        <taxon>Bacillota</taxon>
        <taxon>Bacilli</taxon>
        <taxon>Bacillales</taxon>
        <taxon>Paenibacillaceae</taxon>
        <taxon>Paenibacillus</taxon>
    </lineage>
</organism>
<evidence type="ECO:0000313" key="2">
    <source>
        <dbReference type="EMBL" id="NHN31403.1"/>
    </source>
</evidence>